<keyword evidence="3" id="KW-1185">Reference proteome</keyword>
<organism evidence="2 3">
    <name type="scientific">Fusarium venenatum</name>
    <dbReference type="NCBI Taxonomy" id="56646"/>
    <lineage>
        <taxon>Eukaryota</taxon>
        <taxon>Fungi</taxon>
        <taxon>Dikarya</taxon>
        <taxon>Ascomycota</taxon>
        <taxon>Pezizomycotina</taxon>
        <taxon>Sordariomycetes</taxon>
        <taxon>Hypocreomycetidae</taxon>
        <taxon>Hypocreales</taxon>
        <taxon>Nectriaceae</taxon>
        <taxon>Fusarium</taxon>
    </lineage>
</organism>
<reference evidence="3" key="1">
    <citation type="submission" date="2014-10" db="EMBL/GenBank/DDBJ databases">
        <authorList>
            <person name="King R."/>
        </authorList>
    </citation>
    <scope>NUCLEOTIDE SEQUENCE [LARGE SCALE GENOMIC DNA]</scope>
    <source>
        <strain evidence="3">A3/5</strain>
    </source>
</reference>
<protein>
    <recommendedName>
        <fullName evidence="1">DUF7600 domain-containing protein</fullName>
    </recommendedName>
</protein>
<dbReference type="Proteomes" id="UP000245910">
    <property type="component" value="Chromosome II"/>
</dbReference>
<dbReference type="AlphaFoldDB" id="A0A2L2TPI8"/>
<evidence type="ECO:0000313" key="3">
    <source>
        <dbReference type="Proteomes" id="UP000245910"/>
    </source>
</evidence>
<name>A0A2L2TPI8_9HYPO</name>
<accession>A0A2L2TPI8</accession>
<feature type="domain" description="DUF7600" evidence="1">
    <location>
        <begin position="5"/>
        <end position="63"/>
    </location>
</feature>
<sequence>MTVIQEIMGFIVALDERGVRGLSIIDENKIESQWIGDHQNIPKWKICSRLFGGLVKTLKCGFDHPEIPKSGLIFQYFDYYLTEEDALGRPQRPVCFATFVDENPEKLSRIVV</sequence>
<proteinExistence type="predicted"/>
<evidence type="ECO:0000313" key="2">
    <source>
        <dbReference type="EMBL" id="CEI62620.1"/>
    </source>
</evidence>
<dbReference type="InterPro" id="IPR056021">
    <property type="entry name" value="DUF7600"/>
</dbReference>
<dbReference type="EMBL" id="LN649230">
    <property type="protein sequence ID" value="CEI62620.1"/>
    <property type="molecule type" value="Genomic_DNA"/>
</dbReference>
<dbReference type="Pfam" id="PF24539">
    <property type="entry name" value="DUF7600"/>
    <property type="match status" value="1"/>
</dbReference>
<evidence type="ECO:0000259" key="1">
    <source>
        <dbReference type="Pfam" id="PF24539"/>
    </source>
</evidence>